<dbReference type="AlphaFoldDB" id="A0A2V4E780"/>
<evidence type="ECO:0000313" key="1">
    <source>
        <dbReference type="EMBL" id="PXZ06274.1"/>
    </source>
</evidence>
<dbReference type="Proteomes" id="UP000247932">
    <property type="component" value="Unassembled WGS sequence"/>
</dbReference>
<gene>
    <name evidence="1" type="ORF">DKK70_09785</name>
</gene>
<reference evidence="1 2" key="1">
    <citation type="submission" date="2018-05" db="EMBL/GenBank/DDBJ databases">
        <title>Reference genomes for bee gut microbiota database.</title>
        <authorList>
            <person name="Ellegaard K.M."/>
        </authorList>
    </citation>
    <scope>NUCLEOTIDE SEQUENCE [LARGE SCALE GENOMIC DNA]</scope>
    <source>
        <strain evidence="1 2">ESL0182</strain>
    </source>
</reference>
<accession>A0A2V4E780</accession>
<dbReference type="OrthoDB" id="1150704at2"/>
<protein>
    <submittedName>
        <fullName evidence="1">Uncharacterized protein</fullName>
    </submittedName>
</protein>
<proteinExistence type="predicted"/>
<dbReference type="EMBL" id="QGLR01000012">
    <property type="protein sequence ID" value="PXZ06274.1"/>
    <property type="molecule type" value="Genomic_DNA"/>
</dbReference>
<name>A0A2V4E780_9GAMM</name>
<keyword evidence="2" id="KW-1185">Reference proteome</keyword>
<sequence length="132" mass="16209">MDKVTFLLNEYFLFGKEKFQNREEIKKVHIEDQYEKDNQGNVYKHIKYLEFLLKEEVLNEKDIDLLDIEISYREYDNQRIEIKGQFYTSDGNIFEEFHIISNLENILNETKNFIEKCYIKYNEIIKNYTILK</sequence>
<organism evidence="1 2">
    <name type="scientific">Gilliamella apicola</name>
    <dbReference type="NCBI Taxonomy" id="1196095"/>
    <lineage>
        <taxon>Bacteria</taxon>
        <taxon>Pseudomonadati</taxon>
        <taxon>Pseudomonadota</taxon>
        <taxon>Gammaproteobacteria</taxon>
        <taxon>Orbales</taxon>
        <taxon>Orbaceae</taxon>
        <taxon>Gilliamella</taxon>
    </lineage>
</organism>
<evidence type="ECO:0000313" key="2">
    <source>
        <dbReference type="Proteomes" id="UP000247932"/>
    </source>
</evidence>
<dbReference type="RefSeq" id="WP_110433840.1">
    <property type="nucleotide sequence ID" value="NZ_QGLR01000012.1"/>
</dbReference>
<comment type="caution">
    <text evidence="1">The sequence shown here is derived from an EMBL/GenBank/DDBJ whole genome shotgun (WGS) entry which is preliminary data.</text>
</comment>